<evidence type="ECO:0000313" key="21">
    <source>
        <dbReference type="CGD" id="CAL0000159574"/>
    </source>
</evidence>
<protein>
    <recommendedName>
        <fullName evidence="7">Glycogen debranching enzyme</fullName>
        <ecNumber evidence="5">2.4.1.25</ecNumber>
        <ecNumber evidence="6">3.2.1.33</ecNumber>
    </recommendedName>
    <alternativeName>
        <fullName evidence="16">Glycogen debrancher</fullName>
    </alternativeName>
</protein>
<keyword evidence="10" id="KW-0808">Transferase</keyword>
<dbReference type="GO" id="GO:0005737">
    <property type="term" value="C:cytoplasm"/>
    <property type="evidence" value="ECO:0007669"/>
    <property type="project" value="UniProtKB-SubCell"/>
</dbReference>
<dbReference type="InterPro" id="IPR029436">
    <property type="entry name" value="AGL_euk_N"/>
</dbReference>
<evidence type="ECO:0000256" key="16">
    <source>
        <dbReference type="ARBA" id="ARBA00031477"/>
    </source>
</evidence>
<evidence type="ECO:0000256" key="1">
    <source>
        <dbReference type="ARBA" id="ARBA00000439"/>
    </source>
</evidence>
<organism evidence="22 23">
    <name type="scientific">Candida dubliniensis (strain CD36 / ATCC MYA-646 / CBS 7987 / NCPF 3949 / NRRL Y-17841)</name>
    <name type="common">Yeast</name>
    <dbReference type="NCBI Taxonomy" id="573826"/>
    <lineage>
        <taxon>Eukaryota</taxon>
        <taxon>Fungi</taxon>
        <taxon>Dikarya</taxon>
        <taxon>Ascomycota</taxon>
        <taxon>Saccharomycotina</taxon>
        <taxon>Pichiomycetes</taxon>
        <taxon>Debaryomycetaceae</taxon>
        <taxon>Candida/Lodderomyces clade</taxon>
        <taxon>Candida</taxon>
    </lineage>
</organism>
<dbReference type="GO" id="GO:0005978">
    <property type="term" value="P:glycogen biosynthetic process"/>
    <property type="evidence" value="ECO:0007669"/>
    <property type="project" value="UniProtKB-KW"/>
</dbReference>
<evidence type="ECO:0000256" key="13">
    <source>
        <dbReference type="ARBA" id="ARBA00023268"/>
    </source>
</evidence>
<proteinExistence type="inferred from homology"/>
<dbReference type="GeneID" id="8047959"/>
<evidence type="ECO:0000256" key="8">
    <source>
        <dbReference type="ARBA" id="ARBA00022490"/>
    </source>
</evidence>
<dbReference type="CAZy" id="GH133">
    <property type="family name" value="Glycoside Hydrolase Family 133"/>
</dbReference>
<feature type="domain" description="Glycogen debranching enzyme glucanotransferase" evidence="19">
    <location>
        <begin position="139"/>
        <end position="564"/>
    </location>
</feature>
<name>B9WGH3_CANDC</name>
<keyword evidence="14" id="KW-0326">Glycosidase</keyword>
<dbReference type="NCBIfam" id="TIGR01531">
    <property type="entry name" value="glyc_debranch"/>
    <property type="match status" value="1"/>
</dbReference>
<evidence type="ECO:0000256" key="5">
    <source>
        <dbReference type="ARBA" id="ARBA00012560"/>
    </source>
</evidence>
<dbReference type="FunFam" id="3.20.20.80:FF:000070">
    <property type="entry name" value="GDB1p Glycogen debranching enzyme"/>
    <property type="match status" value="1"/>
</dbReference>
<keyword evidence="9" id="KW-0328">Glycosyltransferase</keyword>
<evidence type="ECO:0000259" key="20">
    <source>
        <dbReference type="Pfam" id="PF14702"/>
    </source>
</evidence>
<dbReference type="InterPro" id="IPR032790">
    <property type="entry name" value="GDE_C"/>
</dbReference>
<dbReference type="PANTHER" id="PTHR10569:SF2">
    <property type="entry name" value="GLYCOGEN DEBRANCHING ENZYME"/>
    <property type="match status" value="1"/>
</dbReference>
<keyword evidence="8" id="KW-0963">Cytoplasm</keyword>
<dbReference type="Proteomes" id="UP000002605">
    <property type="component" value="Chromosome 4"/>
</dbReference>
<dbReference type="InterPro" id="IPR006421">
    <property type="entry name" value="Glycogen_debranch_met"/>
</dbReference>
<feature type="domain" description="Glycogen debranching enzyme central" evidence="20">
    <location>
        <begin position="723"/>
        <end position="966"/>
    </location>
</feature>
<evidence type="ECO:0000259" key="19">
    <source>
        <dbReference type="Pfam" id="PF14701"/>
    </source>
</evidence>
<dbReference type="CGD" id="CAL0000159574">
    <property type="gene designation" value="Cd36_44790"/>
</dbReference>
<evidence type="ECO:0000259" key="18">
    <source>
        <dbReference type="Pfam" id="PF14699"/>
    </source>
</evidence>
<dbReference type="OrthoDB" id="10248904at2759"/>
<feature type="domain" description="Glycogen debranching enzyme C-terminal" evidence="17">
    <location>
        <begin position="1040"/>
        <end position="1521"/>
    </location>
</feature>
<evidence type="ECO:0000256" key="4">
    <source>
        <dbReference type="ARBA" id="ARBA00004496"/>
    </source>
</evidence>
<reference evidence="22 23" key="1">
    <citation type="journal article" date="2009" name="Genome Res.">
        <title>Comparative genomics of the fungal pathogens Candida dubliniensis and Candida albicans.</title>
        <authorList>
            <person name="Jackson A.P."/>
            <person name="Gamble J.A."/>
            <person name="Yeomans T."/>
            <person name="Moran G.P."/>
            <person name="Saunders D."/>
            <person name="Harris D."/>
            <person name="Aslett M."/>
            <person name="Barrell J.F."/>
            <person name="Butler G."/>
            <person name="Citiulo F."/>
            <person name="Coleman D.C."/>
            <person name="de Groot P.W.J."/>
            <person name="Goodwin T.J."/>
            <person name="Quail M.A."/>
            <person name="McQuillan J."/>
            <person name="Munro C.A."/>
            <person name="Pain A."/>
            <person name="Poulter R.T."/>
            <person name="Rajandream M.A."/>
            <person name="Renauld H."/>
            <person name="Spiering M.J."/>
            <person name="Tivey A."/>
            <person name="Gow N.A.R."/>
            <person name="Barrell B."/>
            <person name="Sullivan D.J."/>
            <person name="Berriman M."/>
        </authorList>
    </citation>
    <scope>NUCLEOTIDE SEQUENCE [LARGE SCALE GENOMIC DNA]</scope>
    <source>
        <strain evidence="23">CD36 / ATCC MYA-646 / CBS 7987 / NCPF 3949 / NRRL Y-17841</strain>
    </source>
</reference>
<comment type="subcellular location">
    <subcellularLocation>
        <location evidence="4">Cytoplasm</location>
    </subcellularLocation>
</comment>
<dbReference type="FunFam" id="1.50.10.10:FF:000039">
    <property type="entry name" value="Glycogen debranching enzyme Gdb1, putative"/>
    <property type="match status" value="1"/>
</dbReference>
<keyword evidence="11" id="KW-0378">Hydrolase</keyword>
<dbReference type="InterPro" id="IPR008928">
    <property type="entry name" value="6-hairpin_glycosidase_sf"/>
</dbReference>
<gene>
    <name evidence="21" type="ordered locus">Cd36_44790</name>
    <name evidence="22" type="ORF">CD36_44790</name>
</gene>
<dbReference type="FunFam" id="3.20.20.80:FF:000242">
    <property type="entry name" value="Glycogen debranching enzyme Gdb1, putative"/>
    <property type="match status" value="1"/>
</dbReference>
<evidence type="ECO:0000256" key="10">
    <source>
        <dbReference type="ARBA" id="ARBA00022679"/>
    </source>
</evidence>
<dbReference type="RefSeq" id="XP_002420127.1">
    <property type="nucleotide sequence ID" value="XM_002420082.1"/>
</dbReference>
<evidence type="ECO:0000256" key="12">
    <source>
        <dbReference type="ARBA" id="ARBA00023056"/>
    </source>
</evidence>
<keyword evidence="12" id="KW-0320">Glycogen biosynthesis</keyword>
<evidence type="ECO:0000256" key="14">
    <source>
        <dbReference type="ARBA" id="ARBA00023295"/>
    </source>
</evidence>
<accession>B9WGH3</accession>
<dbReference type="EMBL" id="FM992691">
    <property type="protein sequence ID" value="CAX42347.1"/>
    <property type="molecule type" value="Genomic_DNA"/>
</dbReference>
<dbReference type="PANTHER" id="PTHR10569">
    <property type="entry name" value="GLYCOGEN DEBRANCHING ENZYME"/>
    <property type="match status" value="1"/>
</dbReference>
<evidence type="ECO:0000256" key="11">
    <source>
        <dbReference type="ARBA" id="ARBA00022801"/>
    </source>
</evidence>
<dbReference type="SUPFAM" id="SSF48208">
    <property type="entry name" value="Six-hairpin glycosidases"/>
    <property type="match status" value="1"/>
</dbReference>
<comment type="catalytic activity">
    <reaction evidence="1">
        <text>Transfers a segment of a (1-&gt;4)-alpha-D-glucan to a new position in an acceptor, which may be glucose or a (1-&gt;4)-alpha-D-glucan.</text>
        <dbReference type="EC" id="2.4.1.25"/>
    </reaction>
</comment>
<keyword evidence="23" id="KW-1185">Reference proteome</keyword>
<comment type="function">
    <text evidence="3">Multifunctional enzyme acting as 1,4-alpha-D-glucan:1,4-alpha-D-glucan 4-alpha-D-glycosyltransferase and amylo-1,6-glucosidase in glycogen degradation.</text>
</comment>
<keyword evidence="13" id="KW-0511">Multifunctional enzyme</keyword>
<dbReference type="InterPro" id="IPR032788">
    <property type="entry name" value="AGL_central"/>
</dbReference>
<dbReference type="VEuPathDB" id="FungiDB:CD36_44790"/>
<dbReference type="GO" id="GO:0005980">
    <property type="term" value="P:glycogen catabolic process"/>
    <property type="evidence" value="ECO:0007669"/>
    <property type="project" value="InterPro"/>
</dbReference>
<evidence type="ECO:0000256" key="15">
    <source>
        <dbReference type="ARBA" id="ARBA00025780"/>
    </source>
</evidence>
<dbReference type="CAZy" id="GH13">
    <property type="family name" value="Glycoside Hydrolase Family 13"/>
</dbReference>
<evidence type="ECO:0000256" key="7">
    <source>
        <dbReference type="ARBA" id="ARBA00020723"/>
    </source>
</evidence>
<dbReference type="SUPFAM" id="SSF51445">
    <property type="entry name" value="(Trans)glycosidases"/>
    <property type="match status" value="1"/>
</dbReference>
<sequence length="1534" mass="175622">MSEARTVLFRLSNLGEPVNNENISNGVLILPVVELPTNYQPGDVLFQLRFQLNAASKVSRNGVLYTNVPPKYEQEFDRNTHYQYPIKSSFHQDIQIIVPIYKPGSYNYYIEYDDEEDNKKTTEKYYFNVPPNLTINGKFVPFNNINVETVVSKWIGPYENWDKFFKIVAQKGYNMIHFTPLQERGESDSPYSIYDQLKFDPKIFPGSDQDSIQKIHKVLNDNQLLSLTDVVWNHTANNSEWLREHPDSGYNATTAPHLIPAIELDETLLEYSHNLQELGLPTVLESEADLQKVMDGIQTHVLEKLKLWEYYVFHKRQTIIDLEKSFKANKNNINRIQIPNDVDPQNLKQLSDYVLKVANINPTPIIADRFANKLNVDKLLEVLFTVFDGNVEFETIADKAEEIIDVINSDLYALFDDDTSSIKQQIADRIKYLRLADNGPKLGEITDKSPLTEPYFTRFTDVNGKKQALANNGWIWGGNPLVDFASNKSRAYIRREVIVWGDCVKLRYGEKFEDSPETWKRMIEYTQLSAKTFNGFRIDNCHSTPLHVGERLLDEARKVNPNLYVIAELFSGSAEMDKIFVERLGINSLIREAMQAWSVGELSRLVHKHGGRPIGSLTWLPLDDFTYPAINEPIKDKYIDGYTELEIPKVLTCQAPHAIFMDCTHDNETPAQKRTVEDTLPNAALVAFCSSAVGSVFGYDECYPKLLNVVSETRHYDLDSDNGIGEIKGKLNKIRDNLVQESEDVTRDHEMYIHHEGQYITIQRYNARTGNGWFLIARSKFSEHEPTQGLSPSILGGTKVKHEFSYTLKKQPGDYEPQSDKLTGIPVKVESIEDPSIEYTEDGDSIITIDENIFIPGSIAVFSTEIPGVDVKLDNFVKQGAIEASIGLDLYDLNALLYRASTEELDASHGKDDVYDIPGYGKLTYAGLEGWNTALKHVIWQNNLGHPICDHLRNGDWAFDYVINRLDKYVVKSENLLKFQDWLRSRFDAVKNSKAPYFLRPHYFALIMGIAYEAARFRVIRQMSEEIKEATNFVQSLALTSVQMVGYMQNTSLVPDKQVPCMAAGLPHFSNDYMRCWGRDVFIAFRGLLIVTGRYDDAKQHILGFAKTLKHGLIPNLLDAGRNPRYNARDAVWFFLQAIQEYVTYVPNGINILDEKVTRRFPLDDTYIPYDDPQAFSYESSIREIIYEILARHAKGIKYREANAGPNLDSQMKDEGFNVEIGVDWNNGLIYGGNQFNCGTWMDKMGESEKAHNKGIPGTPRDGSAIEIQGLLKSALRFVNKLHKQGKFDYTKVIKPDGTTISLKDWESLLGENFEKYYYIPKDQQQDDQYIIDPSIVNRRGIYKDLYNSGKPFEDYQLRPNFAIAMCVAPELFTPEKALEAIIIADKSIRGPIGMKTLDPLDWNYRPYYENSIDNDDFATSKGRNYHQGPEWVWNTGYFLRAFLLFHHLHESKTKSFSFTSSSSLLSPSIKILTLLNDRLQGHIKWIKESPWNGLTELTNKDGSYCQDSSPTQAWSGSCLLDLYYDLWNDKHFQ</sequence>
<dbReference type="Gene3D" id="3.20.20.80">
    <property type="entry name" value="Glycosidases"/>
    <property type="match status" value="2"/>
</dbReference>
<dbReference type="EC" id="2.4.1.25" evidence="5"/>
<feature type="domain" description="Eukaryotic glycogen debranching enzyme N-terminal" evidence="18">
    <location>
        <begin position="48"/>
        <end position="136"/>
    </location>
</feature>
<dbReference type="KEGG" id="cdu:CD36_44790"/>
<dbReference type="InterPro" id="IPR017853">
    <property type="entry name" value="GH"/>
</dbReference>
<evidence type="ECO:0000313" key="22">
    <source>
        <dbReference type="EMBL" id="CAX42347.1"/>
    </source>
</evidence>
<dbReference type="EC" id="3.2.1.33" evidence="6"/>
<dbReference type="eggNOG" id="KOG3625">
    <property type="taxonomic scope" value="Eukaryota"/>
</dbReference>
<evidence type="ECO:0000256" key="2">
    <source>
        <dbReference type="ARBA" id="ARBA00000927"/>
    </source>
</evidence>
<evidence type="ECO:0000256" key="6">
    <source>
        <dbReference type="ARBA" id="ARBA00012778"/>
    </source>
</evidence>
<dbReference type="InterPro" id="IPR010401">
    <property type="entry name" value="AGL/Gdb1"/>
</dbReference>
<comment type="similarity">
    <text evidence="15">Belongs to the glycogen debranching enzyme family.</text>
</comment>
<comment type="catalytic activity">
    <reaction evidence="2">
        <text>Hydrolysis of (1-&gt;6)-alpha-D-glucosidic branch linkages in glycogen phosphorylase limit dextrin.</text>
        <dbReference type="EC" id="3.2.1.33"/>
    </reaction>
</comment>
<evidence type="ECO:0000256" key="9">
    <source>
        <dbReference type="ARBA" id="ARBA00022676"/>
    </source>
</evidence>
<evidence type="ECO:0000313" key="23">
    <source>
        <dbReference type="Proteomes" id="UP000002605"/>
    </source>
</evidence>
<dbReference type="GO" id="GO:0004135">
    <property type="term" value="F:amylo-alpha-1,6-glucosidase activity"/>
    <property type="evidence" value="ECO:0007669"/>
    <property type="project" value="UniProtKB-EC"/>
</dbReference>
<dbReference type="Pfam" id="PF14702">
    <property type="entry name" value="hGDE_central"/>
    <property type="match status" value="1"/>
</dbReference>
<dbReference type="Pfam" id="PF06202">
    <property type="entry name" value="GDE_C"/>
    <property type="match status" value="1"/>
</dbReference>
<dbReference type="HOGENOM" id="CLU_001517_2_0_1"/>
<dbReference type="GO" id="GO:0004134">
    <property type="term" value="F:4-alpha-glucanotransferase activity"/>
    <property type="evidence" value="ECO:0007669"/>
    <property type="project" value="UniProtKB-EC"/>
</dbReference>
<dbReference type="Pfam" id="PF14699">
    <property type="entry name" value="hGDE_N"/>
    <property type="match status" value="1"/>
</dbReference>
<evidence type="ECO:0000259" key="17">
    <source>
        <dbReference type="Pfam" id="PF06202"/>
    </source>
</evidence>
<dbReference type="CDD" id="cd11327">
    <property type="entry name" value="AmyAc_Glg_debranch_2"/>
    <property type="match status" value="1"/>
</dbReference>
<evidence type="ECO:0000256" key="3">
    <source>
        <dbReference type="ARBA" id="ARBA00003530"/>
    </source>
</evidence>
<dbReference type="InterPro" id="IPR032792">
    <property type="entry name" value="AGL_glucanoTrfase"/>
</dbReference>
<dbReference type="Pfam" id="PF14701">
    <property type="entry name" value="hDGE_amylase"/>
    <property type="match status" value="1"/>
</dbReference>